<protein>
    <submittedName>
        <fullName evidence="1">Uncharacterized protein</fullName>
    </submittedName>
</protein>
<keyword evidence="2" id="KW-1185">Reference proteome</keyword>
<accession>A0ACD5UX45</accession>
<organism evidence="1 2">
    <name type="scientific">Avena sativa</name>
    <name type="common">Oat</name>
    <dbReference type="NCBI Taxonomy" id="4498"/>
    <lineage>
        <taxon>Eukaryota</taxon>
        <taxon>Viridiplantae</taxon>
        <taxon>Streptophyta</taxon>
        <taxon>Embryophyta</taxon>
        <taxon>Tracheophyta</taxon>
        <taxon>Spermatophyta</taxon>
        <taxon>Magnoliopsida</taxon>
        <taxon>Liliopsida</taxon>
        <taxon>Poales</taxon>
        <taxon>Poaceae</taxon>
        <taxon>BOP clade</taxon>
        <taxon>Pooideae</taxon>
        <taxon>Poodae</taxon>
        <taxon>Poeae</taxon>
        <taxon>Poeae Chloroplast Group 1 (Aveneae type)</taxon>
        <taxon>Aveninae</taxon>
        <taxon>Avena</taxon>
    </lineage>
</organism>
<dbReference type="EnsemblPlants" id="AVESA.00010b.r2.2DG0335330.1">
    <property type="protein sequence ID" value="AVESA.00010b.r2.2DG0335330.1.CDS"/>
    <property type="gene ID" value="AVESA.00010b.r2.2DG0335330"/>
</dbReference>
<evidence type="ECO:0000313" key="1">
    <source>
        <dbReference type="EnsemblPlants" id="AVESA.00010b.r2.2DG0335330.1.CDS"/>
    </source>
</evidence>
<reference evidence="1" key="2">
    <citation type="submission" date="2025-09" db="UniProtKB">
        <authorList>
            <consortium name="EnsemblPlants"/>
        </authorList>
    </citation>
    <scope>IDENTIFICATION</scope>
</reference>
<sequence>MVPAWVLLKRKIYFEHDASASGGAGGAGEESMGGASAGAGASGKESIGGASAGGAGGSGGATAGGATAGGAGGSGGIVSRVQFRQEITDTILHYLRSLKPDARFANPPELSALRLLRPTESIPRPTGGITSAFVASADKNLVALYAGPYRPGTHLKGGYLIYDASKNSLSAIPKPPFHYSHAKLGLGAIVVAEEDTYRLCELNKLRDSDPHEAELCTWLPSSQQWTVEVARFPPELSPPNYYFHADMCFSYNRTILCWVDLFKGMVICDSVLRIDGRLQFRFIPFHPECVTYDRRGQSSERPRQGEDFRSIACVGGSIKFVTMDGYGQRPGHEVSLTIWTLSSDLSGWNKGQEYHLRDIWASEAYRSLGLSETVPSFPVLSMDKGDVVCLVVTHWDVTADSKVVVFNGQHLLSVDMQHKKVSIIPTNTGQLHSQLFASECSAYLQRLEDHQPFSPCIFFCIGIPDLPCDSFGGKFKKLVYF</sequence>
<proteinExistence type="predicted"/>
<name>A0ACD5UX45_AVESA</name>
<evidence type="ECO:0000313" key="2">
    <source>
        <dbReference type="Proteomes" id="UP001732700"/>
    </source>
</evidence>
<reference evidence="1" key="1">
    <citation type="submission" date="2021-05" db="EMBL/GenBank/DDBJ databases">
        <authorList>
            <person name="Scholz U."/>
            <person name="Mascher M."/>
            <person name="Fiebig A."/>
        </authorList>
    </citation>
    <scope>NUCLEOTIDE SEQUENCE [LARGE SCALE GENOMIC DNA]</scope>
</reference>
<dbReference type="Proteomes" id="UP001732700">
    <property type="component" value="Chromosome 2D"/>
</dbReference>